<dbReference type="GO" id="GO:0070401">
    <property type="term" value="F:NADP+ binding"/>
    <property type="evidence" value="ECO:0007669"/>
    <property type="project" value="UniProtKB-UniRule"/>
</dbReference>
<evidence type="ECO:0000256" key="1">
    <source>
        <dbReference type="ARBA" id="ARBA00000188"/>
    </source>
</evidence>
<dbReference type="PANTHER" id="PTHR43715:SF1">
    <property type="entry name" value="GDP-MANNOSE 4,6 DEHYDRATASE"/>
    <property type="match status" value="1"/>
</dbReference>
<dbReference type="Gene3D" id="3.90.25.10">
    <property type="entry name" value="UDP-galactose 4-epimerase, domain 1"/>
    <property type="match status" value="1"/>
</dbReference>
<comment type="catalytic activity">
    <reaction evidence="1 7">
        <text>GDP-alpha-D-mannose = GDP-4-dehydro-alpha-D-rhamnose + H2O</text>
        <dbReference type="Rhea" id="RHEA:23820"/>
        <dbReference type="ChEBI" id="CHEBI:15377"/>
        <dbReference type="ChEBI" id="CHEBI:57527"/>
        <dbReference type="ChEBI" id="CHEBI:57964"/>
        <dbReference type="EC" id="4.2.1.47"/>
    </reaction>
</comment>
<organism evidence="9 10">
    <name type="scientific">Gloeobacter violaceus (strain ATCC 29082 / PCC 7421)</name>
    <dbReference type="NCBI Taxonomy" id="251221"/>
    <lineage>
        <taxon>Bacteria</taxon>
        <taxon>Bacillati</taxon>
        <taxon>Cyanobacteriota</taxon>
        <taxon>Cyanophyceae</taxon>
        <taxon>Gloeobacterales</taxon>
        <taxon>Gloeobacteraceae</taxon>
        <taxon>Gloeobacter</taxon>
    </lineage>
</organism>
<dbReference type="EC" id="4.2.1.47" evidence="4 7"/>
<proteinExistence type="inferred from homology"/>
<reference evidence="9 10" key="1">
    <citation type="journal article" date="2003" name="DNA Res.">
        <title>Complete genome structure of Gloeobacter violaceus PCC 7421, a cyanobacterium that lacks thylakoids.</title>
        <authorList>
            <person name="Nakamura Y."/>
            <person name="Kaneko T."/>
            <person name="Sato S."/>
            <person name="Mimuro M."/>
            <person name="Miyashita H."/>
            <person name="Tsuchiya T."/>
            <person name="Sasamoto S."/>
            <person name="Watanabe A."/>
            <person name="Kawashima K."/>
            <person name="Kishida Y."/>
            <person name="Kiyokawa C."/>
            <person name="Kohara M."/>
            <person name="Matsumoto M."/>
            <person name="Matsuno A."/>
            <person name="Nakazaki N."/>
            <person name="Shimpo S."/>
            <person name="Takeuchi C."/>
            <person name="Yamada M."/>
            <person name="Tabata S."/>
        </authorList>
    </citation>
    <scope>NUCLEOTIDE SEQUENCE [LARGE SCALE GENOMIC DNA]</scope>
    <source>
        <strain evidence="10">ATCC 29082 / PCC 7421</strain>
    </source>
</reference>
<dbReference type="OrthoDB" id="9809586at2"/>
<dbReference type="EnsemblBacteria" id="BAC88705">
    <property type="protein sequence ID" value="BAC88705"/>
    <property type="gene ID" value="BAC88705"/>
</dbReference>
<dbReference type="PANTHER" id="PTHR43715">
    <property type="entry name" value="GDP-MANNOSE 4,6-DEHYDRATASE"/>
    <property type="match status" value="1"/>
</dbReference>
<sequence>MPILSTAPGSDGPRRSCGSFVGAGGQQVRVLITGIGGQDGFYLSLALLRRGHRVFGIHRRDPPGEPLATLLPAGGDLQLLTGDVTDRAFLRRVVGEAAPEQIYNLAAQSRVGQSFAMAERTFEVNALAPLYLLEIIRELNPRIRFFQACSAEVFGECPRAPQDESTPFAPVSPYAIAKASAYWLVNSYRRSSGLFACNAILYNHESPLRDESFLSGKVVRSLARILVGQQQTLALGNLEARRDWGFAGDYVEAMVAMMAQAEPDDYVIASGEGHSVGEFVEEAFGYARLDWRKHVVIDEQLLRASEAHVLLGNAGRARARLGWQPRLGFQALVRLMVDSAIEQVKAATLSAAASREH</sequence>
<comment type="similarity">
    <text evidence="3 7">Belongs to the NAD(P)-dependent epimerase/dehydratase family. GDP-mannose 4,6-dehydratase subfamily.</text>
</comment>
<evidence type="ECO:0000259" key="8">
    <source>
        <dbReference type="Pfam" id="PF16363"/>
    </source>
</evidence>
<protein>
    <recommendedName>
        <fullName evidence="4 7">GDP-mannose 4,6-dehydratase</fullName>
        <ecNumber evidence="4 7">4.2.1.47</ecNumber>
    </recommendedName>
    <alternativeName>
        <fullName evidence="7">GDP-D-mannose dehydratase</fullName>
    </alternativeName>
</protein>
<comment type="caution">
    <text evidence="7">Lacks conserved residue(s) required for the propagation of feature annotation.</text>
</comment>
<gene>
    <name evidence="7" type="primary">gmd</name>
    <name evidence="9" type="ordered locus">gll0764</name>
</gene>
<dbReference type="eggNOG" id="COG1089">
    <property type="taxonomic scope" value="Bacteria"/>
</dbReference>
<dbReference type="Pfam" id="PF16363">
    <property type="entry name" value="GDP_Man_Dehyd"/>
    <property type="match status" value="1"/>
</dbReference>
<evidence type="ECO:0000256" key="6">
    <source>
        <dbReference type="ARBA" id="ARBA00059383"/>
    </source>
</evidence>
<comment type="function">
    <text evidence="6 7">Catalyzes the conversion of GDP-D-mannose to GDP-4-dehydro-6-deoxy-D-mannose.</text>
</comment>
<dbReference type="GO" id="GO:0019673">
    <property type="term" value="P:GDP-mannose metabolic process"/>
    <property type="evidence" value="ECO:0007669"/>
    <property type="project" value="InterPro"/>
</dbReference>
<dbReference type="InterPro" id="IPR016040">
    <property type="entry name" value="NAD(P)-bd_dom"/>
</dbReference>
<keyword evidence="10" id="KW-1185">Reference proteome</keyword>
<dbReference type="STRING" id="251221.gene:10758241"/>
<dbReference type="HAMAP" id="MF_00955">
    <property type="entry name" value="GDP_Man_dehydratase"/>
    <property type="match status" value="1"/>
</dbReference>
<dbReference type="PhylomeDB" id="Q7NMK1"/>
<reference evidence="9 10" key="2">
    <citation type="journal article" date="2003" name="DNA Res.">
        <title>Complete genome structure of Gloeobacter violaceus PCC 7421, a cyanobacterium that lacks thylakoids (supplement).</title>
        <authorList>
            <person name="Nakamura Y."/>
            <person name="Kaneko T."/>
            <person name="Sato S."/>
            <person name="Mimuro M."/>
            <person name="Miyashita H."/>
            <person name="Tsuchiya T."/>
            <person name="Sasamoto S."/>
            <person name="Watanabe A."/>
            <person name="Kawashima K."/>
            <person name="Kishida Y."/>
            <person name="Kiyokawa C."/>
            <person name="Kohara M."/>
            <person name="Matsumoto M."/>
            <person name="Matsuno A."/>
            <person name="Nakazaki N."/>
            <person name="Shimpo S."/>
            <person name="Takeuchi C."/>
            <person name="Yamada M."/>
            <person name="Tabata S."/>
        </authorList>
    </citation>
    <scope>NUCLEOTIDE SEQUENCE [LARGE SCALE GENOMIC DNA]</scope>
    <source>
        <strain evidence="10">ATCC 29082 / PCC 7421</strain>
    </source>
</reference>
<dbReference type="HOGENOM" id="CLU_007383_14_0_3"/>
<comment type="cofactor">
    <cofactor evidence="2 7">
        <name>NADP(+)</name>
        <dbReference type="ChEBI" id="CHEBI:58349"/>
    </cofactor>
</comment>
<keyword evidence="7" id="KW-0521">NADP</keyword>
<evidence type="ECO:0000256" key="3">
    <source>
        <dbReference type="ARBA" id="ARBA00009263"/>
    </source>
</evidence>
<keyword evidence="5 7" id="KW-0456">Lyase</keyword>
<dbReference type="GO" id="GO:0008446">
    <property type="term" value="F:GDP-mannose 4,6-dehydratase activity"/>
    <property type="evidence" value="ECO:0007669"/>
    <property type="project" value="UniProtKB-UniRule"/>
</dbReference>
<dbReference type="KEGG" id="gvi:gll0764"/>
<dbReference type="Gene3D" id="3.40.50.720">
    <property type="entry name" value="NAD(P)-binding Rossmann-like Domain"/>
    <property type="match status" value="1"/>
</dbReference>
<evidence type="ECO:0000313" key="10">
    <source>
        <dbReference type="Proteomes" id="UP000000557"/>
    </source>
</evidence>
<evidence type="ECO:0000256" key="5">
    <source>
        <dbReference type="ARBA" id="ARBA00023239"/>
    </source>
</evidence>
<accession>Q7NMK1</accession>
<evidence type="ECO:0000313" key="9">
    <source>
        <dbReference type="EMBL" id="BAC88705.1"/>
    </source>
</evidence>
<dbReference type="InterPro" id="IPR006368">
    <property type="entry name" value="GDP_Man_deHydtase"/>
</dbReference>
<name>Q7NMK1_GLOVI</name>
<dbReference type="InParanoid" id="Q7NMK1"/>
<dbReference type="InterPro" id="IPR036291">
    <property type="entry name" value="NAD(P)-bd_dom_sf"/>
</dbReference>
<evidence type="ECO:0000256" key="4">
    <source>
        <dbReference type="ARBA" id="ARBA00011989"/>
    </source>
</evidence>
<dbReference type="AlphaFoldDB" id="Q7NMK1"/>
<dbReference type="FunFam" id="3.40.50.720:FF:000924">
    <property type="entry name" value="GDP-mannose 4,6 dehydratase"/>
    <property type="match status" value="1"/>
</dbReference>
<dbReference type="SUPFAM" id="SSF51735">
    <property type="entry name" value="NAD(P)-binding Rossmann-fold domains"/>
    <property type="match status" value="1"/>
</dbReference>
<dbReference type="EMBL" id="BA000045">
    <property type="protein sequence ID" value="BAC88705.1"/>
    <property type="molecule type" value="Genomic_DNA"/>
</dbReference>
<feature type="active site" description="Nucleophile" evidence="7">
    <location>
        <position position="202"/>
    </location>
</feature>
<evidence type="ECO:0000256" key="7">
    <source>
        <dbReference type="HAMAP-Rule" id="MF_00955"/>
    </source>
</evidence>
<dbReference type="PATRIC" id="fig|251221.4.peg.779"/>
<dbReference type="CDD" id="cd05260">
    <property type="entry name" value="GDP_MD_SDR_e"/>
    <property type="match status" value="1"/>
</dbReference>
<dbReference type="Proteomes" id="UP000000557">
    <property type="component" value="Chromosome"/>
</dbReference>
<evidence type="ECO:0000256" key="2">
    <source>
        <dbReference type="ARBA" id="ARBA00001937"/>
    </source>
</evidence>
<feature type="domain" description="NAD(P)-binding" evidence="8">
    <location>
        <begin position="31"/>
        <end position="336"/>
    </location>
</feature>